<dbReference type="InterPro" id="IPR050740">
    <property type="entry name" value="Aldehyde_DH_Superfamily"/>
</dbReference>
<dbReference type="SUPFAM" id="SSF53720">
    <property type="entry name" value="ALDH-like"/>
    <property type="match status" value="1"/>
</dbReference>
<accession>A0A8X7TB91</accession>
<dbReference type="GO" id="GO:0004777">
    <property type="term" value="F:succinate-semialdehyde dehydrogenase (NAD+) activity"/>
    <property type="evidence" value="ECO:0007669"/>
    <property type="project" value="TreeGrafter"/>
</dbReference>
<dbReference type="CDD" id="cd07105">
    <property type="entry name" value="ALDH_SaliADH"/>
    <property type="match status" value="1"/>
</dbReference>
<dbReference type="InterPro" id="IPR016162">
    <property type="entry name" value="Ald_DH_N"/>
</dbReference>
<evidence type="ECO:0000313" key="3">
    <source>
        <dbReference type="EMBL" id="KAF6057067.1"/>
    </source>
</evidence>
<organism evidence="3 4">
    <name type="scientific">Candida parapsilosis</name>
    <name type="common">Yeast</name>
    <dbReference type="NCBI Taxonomy" id="5480"/>
    <lineage>
        <taxon>Eukaryota</taxon>
        <taxon>Fungi</taxon>
        <taxon>Dikarya</taxon>
        <taxon>Ascomycota</taxon>
        <taxon>Saccharomycotina</taxon>
        <taxon>Pichiomycetes</taxon>
        <taxon>Debaryomycetaceae</taxon>
        <taxon>Candida/Lodderomyces clade</taxon>
        <taxon>Candida</taxon>
    </lineage>
</organism>
<evidence type="ECO:0000313" key="4">
    <source>
        <dbReference type="Proteomes" id="UP000590412"/>
    </source>
</evidence>
<dbReference type="Proteomes" id="UP000590412">
    <property type="component" value="Unassembled WGS sequence"/>
</dbReference>
<dbReference type="Pfam" id="PF00171">
    <property type="entry name" value="Aldedh"/>
    <property type="match status" value="1"/>
</dbReference>
<feature type="domain" description="Aldehyde dehydrogenase" evidence="2">
    <location>
        <begin position="50"/>
        <end position="476"/>
    </location>
</feature>
<dbReference type="EMBL" id="JABWAB010000003">
    <property type="protein sequence ID" value="KAF6057067.1"/>
    <property type="molecule type" value="Genomic_DNA"/>
</dbReference>
<protein>
    <submittedName>
        <fullName evidence="3">Aldehyde dehydrogenase family protein</fullName>
    </submittedName>
</protein>
<evidence type="ECO:0000259" key="2">
    <source>
        <dbReference type="Pfam" id="PF00171"/>
    </source>
</evidence>
<dbReference type="OrthoDB" id="310895at2759"/>
<keyword evidence="1" id="KW-0560">Oxidoreductase</keyword>
<reference evidence="3" key="1">
    <citation type="submission" date="2020-03" db="EMBL/GenBank/DDBJ databases">
        <title>FDA dAtabase for Regulatory Grade micrObial Sequences (FDA-ARGOS): Supporting development and validation of Infectious Disease Dx tests.</title>
        <authorList>
            <person name="Campos J."/>
            <person name="Goldberg B."/>
            <person name="Tallon L."/>
            <person name="Sadzewicz L."/>
            <person name="Vavikolanu K."/>
            <person name="Mehta A."/>
            <person name="Aluvathingal J."/>
            <person name="Nadendla S."/>
            <person name="Nandy P."/>
            <person name="Geyer C."/>
            <person name="Yan Y."/>
            <person name="Sichtig H."/>
        </authorList>
    </citation>
    <scope>NUCLEOTIDE SEQUENCE [LARGE SCALE GENOMIC DNA]</scope>
    <source>
        <strain evidence="3">FDAARGOS_652</strain>
    </source>
</reference>
<sequence>MQKTETDKVYPSIIDGKDIYHNENGVLVTSASNRPLYRFSPFSISDESMYDLATNAKQGFHEWSSFPTEKKVEIFNKAKELLKERKEELKESHLEIGGPGWFADFNVDGTVGQLQEYTSQLSRSPGNIVQSPDNDLAFTYKQPIGPVLSISPWNAPVILAGRSILAPLAAGCSVIHKSSEKSPRSSYLLVKCFLDAGVPPKALQLVHIKPEENSKFIDEVLQSGAIKKVNFTGSTFVGSKIAEKCGKYLIPYMLELGGKNLSIILSDANLDKAADAILFGAWAHRGQICMSTDKVFVDETIYDKFKSKLIEAAKEFSKDKDQQLSQRDAIGRDKVLDLVEDALNKGAKLVYGKFDKDAILKSNVIEPMILEDANSEASIYTQESFGPVFTLHKFKAVEDVIEEVNEHDYGLKGSVWSTNIVKALNIAKKLEIGGVHINAPTVSDETTVPHGGVKSSGVGRFNSQWGMDEFSIIKAITINE</sequence>
<gene>
    <name evidence="3" type="ORF">FOB60_001622</name>
</gene>
<dbReference type="InterPro" id="IPR016163">
    <property type="entry name" value="Ald_DH_C"/>
</dbReference>
<proteinExistence type="predicted"/>
<dbReference type="PANTHER" id="PTHR43353">
    <property type="entry name" value="SUCCINATE-SEMIALDEHYDE DEHYDROGENASE, MITOCHONDRIAL"/>
    <property type="match status" value="1"/>
</dbReference>
<dbReference type="Gene3D" id="3.40.605.10">
    <property type="entry name" value="Aldehyde Dehydrogenase, Chain A, domain 1"/>
    <property type="match status" value="1"/>
</dbReference>
<name>A0A8X7TB91_CANPA</name>
<dbReference type="GO" id="GO:0009450">
    <property type="term" value="P:gamma-aminobutyric acid catabolic process"/>
    <property type="evidence" value="ECO:0007669"/>
    <property type="project" value="TreeGrafter"/>
</dbReference>
<comment type="caution">
    <text evidence="3">The sequence shown here is derived from an EMBL/GenBank/DDBJ whole genome shotgun (WGS) entry which is preliminary data.</text>
</comment>
<dbReference type="PANTHER" id="PTHR43353:SF6">
    <property type="entry name" value="CYTOPLASMIC ALDEHYDE DEHYDROGENASE (EUROFUNG)"/>
    <property type="match status" value="1"/>
</dbReference>
<evidence type="ECO:0000256" key="1">
    <source>
        <dbReference type="ARBA" id="ARBA00023002"/>
    </source>
</evidence>
<dbReference type="AlphaFoldDB" id="A0A8X7TB91"/>
<dbReference type="Gene3D" id="3.40.309.10">
    <property type="entry name" value="Aldehyde Dehydrogenase, Chain A, domain 2"/>
    <property type="match status" value="1"/>
</dbReference>
<dbReference type="InterPro" id="IPR015590">
    <property type="entry name" value="Aldehyde_DH_dom"/>
</dbReference>
<dbReference type="InterPro" id="IPR016161">
    <property type="entry name" value="Ald_DH/histidinol_DH"/>
</dbReference>